<dbReference type="AlphaFoldDB" id="A0AAD5QXG5"/>
<accession>A0AAD5QXG5</accession>
<feature type="region of interest" description="Disordered" evidence="1">
    <location>
        <begin position="32"/>
        <end position="82"/>
    </location>
</feature>
<feature type="compositionally biased region" description="Polar residues" evidence="1">
    <location>
        <begin position="67"/>
        <end position="76"/>
    </location>
</feature>
<evidence type="ECO:0000256" key="1">
    <source>
        <dbReference type="SAM" id="MobiDB-lite"/>
    </source>
</evidence>
<gene>
    <name evidence="2" type="ORF">KIN20_023711</name>
</gene>
<evidence type="ECO:0000313" key="3">
    <source>
        <dbReference type="Proteomes" id="UP001196413"/>
    </source>
</evidence>
<keyword evidence="3" id="KW-1185">Reference proteome</keyword>
<organism evidence="2 3">
    <name type="scientific">Parelaphostrongylus tenuis</name>
    <name type="common">Meningeal worm</name>
    <dbReference type="NCBI Taxonomy" id="148309"/>
    <lineage>
        <taxon>Eukaryota</taxon>
        <taxon>Metazoa</taxon>
        <taxon>Ecdysozoa</taxon>
        <taxon>Nematoda</taxon>
        <taxon>Chromadorea</taxon>
        <taxon>Rhabditida</taxon>
        <taxon>Rhabditina</taxon>
        <taxon>Rhabditomorpha</taxon>
        <taxon>Strongyloidea</taxon>
        <taxon>Metastrongylidae</taxon>
        <taxon>Parelaphostrongylus</taxon>
    </lineage>
</organism>
<evidence type="ECO:0000313" key="2">
    <source>
        <dbReference type="EMBL" id="KAJ1363776.1"/>
    </source>
</evidence>
<proteinExistence type="predicted"/>
<comment type="caution">
    <text evidence="2">The sequence shown here is derived from an EMBL/GenBank/DDBJ whole genome shotgun (WGS) entry which is preliminary data.</text>
</comment>
<name>A0AAD5QXG5_PARTN</name>
<protein>
    <submittedName>
        <fullName evidence="2">Uncharacterized protein</fullName>
    </submittedName>
</protein>
<reference evidence="2" key="1">
    <citation type="submission" date="2021-06" db="EMBL/GenBank/DDBJ databases">
        <title>Parelaphostrongylus tenuis whole genome reference sequence.</title>
        <authorList>
            <person name="Garwood T.J."/>
            <person name="Larsen P.A."/>
            <person name="Fountain-Jones N.M."/>
            <person name="Garbe J.R."/>
            <person name="Macchietto M.G."/>
            <person name="Kania S.A."/>
            <person name="Gerhold R.W."/>
            <person name="Richards J.E."/>
            <person name="Wolf T.M."/>
        </authorList>
    </citation>
    <scope>NUCLEOTIDE SEQUENCE</scope>
    <source>
        <strain evidence="2">MNPRO001-30</strain>
        <tissue evidence="2">Meninges</tissue>
    </source>
</reference>
<sequence length="82" mass="9270">MNLISNCHQALHLLPTTIRYLCTGKIKEENQMQQKKEENNMLLKLQQKEKNGIEQQGQEDDGQLGGSLNTAGSFQDCSHPPF</sequence>
<dbReference type="Proteomes" id="UP001196413">
    <property type="component" value="Unassembled WGS sequence"/>
</dbReference>
<dbReference type="EMBL" id="JAHQIW010004800">
    <property type="protein sequence ID" value="KAJ1363776.1"/>
    <property type="molecule type" value="Genomic_DNA"/>
</dbReference>